<name>Q5NAL9_ORYSJ</name>
<reference evidence="1" key="1">
    <citation type="journal article" date="2002" name="Nature">
        <title>The genome sequence and structure of rice chromosome 1.</title>
        <authorList>
            <person name="Sasaki T."/>
            <person name="Matsumoto T."/>
            <person name="Yamamoto K."/>
            <person name="Sakata K."/>
            <person name="Baba T."/>
            <person name="Katayose Y."/>
            <person name="Wu J."/>
            <person name="Niimura Y."/>
            <person name="Cheng Z."/>
            <person name="Nagamura Y."/>
            <person name="Antonio B.A."/>
            <person name="Kanamori H."/>
            <person name="Hosokawa S."/>
            <person name="Masukawa M."/>
            <person name="Arikawa K."/>
            <person name="Chiden Y."/>
            <person name="Hayashi M."/>
            <person name="Okamoto M."/>
            <person name="Ando T."/>
            <person name="Aoki H."/>
            <person name="Arita K."/>
            <person name="Hamada M."/>
            <person name="Harada C."/>
            <person name="Hijishita S."/>
            <person name="Honda M."/>
            <person name="Ichikawa Y."/>
            <person name="Idonuma A."/>
            <person name="Iijima M."/>
            <person name="Ikeda M."/>
            <person name="Ikeno M."/>
            <person name="Itoh S."/>
            <person name="Itoh T."/>
            <person name="Itoh Y."/>
            <person name="Itoh Y."/>
            <person name="Iwabuchi A."/>
            <person name="Kamiya K."/>
            <person name="Karasawa W."/>
            <person name="Katagiri S."/>
            <person name="Kikuta A."/>
            <person name="Kobayashi N."/>
            <person name="Kono I."/>
            <person name="Machita K."/>
            <person name="Maehara T."/>
            <person name="Mizuno H."/>
            <person name="Mizubayashi T."/>
            <person name="Mukai Y."/>
            <person name="Nagasaki H."/>
            <person name="Nakashima M."/>
            <person name="Nakama Y."/>
            <person name="Nakamichi Y."/>
            <person name="Nakamura M."/>
            <person name="Namiki N."/>
            <person name="Negishi M."/>
            <person name="Ohta I."/>
            <person name="Ono N."/>
            <person name="Saji S."/>
            <person name="Sakai K."/>
            <person name="Shibata M."/>
            <person name="Shimokawa T."/>
            <person name="Shomura A."/>
            <person name="Song J."/>
            <person name="Takazaki Y."/>
            <person name="Terasawa K."/>
            <person name="Tsuji K."/>
            <person name="Waki K."/>
            <person name="Yamagata H."/>
            <person name="Yamane H."/>
            <person name="Yoshiki S."/>
            <person name="Yoshihara R."/>
            <person name="Yukawa K."/>
            <person name="Zhong H."/>
            <person name="Iwama H."/>
            <person name="Endo T."/>
            <person name="Ito H."/>
            <person name="Hahn J.H."/>
            <person name="Kim H.I."/>
            <person name="Eun M.Y."/>
            <person name="Yano M."/>
            <person name="Jiang J."/>
            <person name="Gojobori T."/>
        </authorList>
    </citation>
    <scope>NUCLEOTIDE SEQUENCE [LARGE SCALE GENOMIC DNA]</scope>
</reference>
<organism evidence="1">
    <name type="scientific">Oryza sativa subsp. japonica</name>
    <name type="common">Rice</name>
    <dbReference type="NCBI Taxonomy" id="39947"/>
    <lineage>
        <taxon>Eukaryota</taxon>
        <taxon>Viridiplantae</taxon>
        <taxon>Streptophyta</taxon>
        <taxon>Embryophyta</taxon>
        <taxon>Tracheophyta</taxon>
        <taxon>Spermatophyta</taxon>
        <taxon>Magnoliopsida</taxon>
        <taxon>Liliopsida</taxon>
        <taxon>Poales</taxon>
        <taxon>Poaceae</taxon>
        <taxon>BOP clade</taxon>
        <taxon>Oryzoideae</taxon>
        <taxon>Oryzeae</taxon>
        <taxon>Oryzinae</taxon>
        <taxon>Oryza</taxon>
        <taxon>Oryza sativa</taxon>
    </lineage>
</organism>
<evidence type="ECO:0000313" key="1">
    <source>
        <dbReference type="EMBL" id="BAD81494.1"/>
    </source>
</evidence>
<gene>
    <name evidence="1" type="primary">P0034C11.21</name>
</gene>
<dbReference type="Proteomes" id="UP000817658">
    <property type="component" value="Chromosome 1"/>
</dbReference>
<protein>
    <submittedName>
        <fullName evidence="1">Uncharacterized protein</fullName>
    </submittedName>
</protein>
<proteinExistence type="predicted"/>
<dbReference type="EMBL" id="AP002865">
    <property type="protein sequence ID" value="BAD81494.1"/>
    <property type="molecule type" value="Genomic_DNA"/>
</dbReference>
<dbReference type="AlphaFoldDB" id="Q5NAL9"/>
<sequence>MLCHSTLAHAAPCPLFAHSHRSLPVSCQSAAYLHHAAPRPNHATHQPSSSSYLPPSSARFRRYAHHLVAVEL</sequence>
<accession>Q5NAL9</accession>